<evidence type="ECO:0000313" key="2">
    <source>
        <dbReference type="Proteomes" id="UP000031970"/>
    </source>
</evidence>
<comment type="caution">
    <text evidence="1">The sequence shown here is derived from an EMBL/GenBank/DDBJ whole genome shotgun (WGS) entry which is preliminary data.</text>
</comment>
<evidence type="ECO:0000313" key="1">
    <source>
        <dbReference type="EMBL" id="KIL29485.1"/>
    </source>
</evidence>
<sequence length="42" mass="4924">MFSKRDHTPVPARCKEAYWLREKNKMTGSTNGIYLPKIKNRG</sequence>
<dbReference type="AlphaFoldDB" id="A0ABD3ZNQ4"/>
<accession>A0ABD3ZNQ4</accession>
<dbReference type="Proteomes" id="UP000031970">
    <property type="component" value="Unassembled WGS sequence"/>
</dbReference>
<gene>
    <name evidence="1" type="ORF">B4067_0474</name>
</gene>
<name>A0ABD3ZNQ4_BACIU</name>
<reference evidence="1 2" key="1">
    <citation type="submission" date="2014-11" db="EMBL/GenBank/DDBJ databases">
        <title>Draft Genome Sequences of Nine Bacillus subtilis Strains that Form Spores with High Heat-Resistance.</title>
        <authorList>
            <person name="Krawcyk A.O."/>
            <person name="Berendsen E.M."/>
            <person name="de Jong A."/>
            <person name="Holsappel S."/>
            <person name="Eijlander R.T."/>
            <person name="Wells-Bennik M."/>
            <person name="Kuipers O.P."/>
        </authorList>
    </citation>
    <scope>NUCLEOTIDE SEQUENCE [LARGE SCALE GENOMIC DNA]</scope>
    <source>
        <strain evidence="1 2">B4067</strain>
    </source>
</reference>
<dbReference type="EMBL" id="JSXS01000160">
    <property type="protein sequence ID" value="KIL29485.1"/>
    <property type="molecule type" value="Genomic_DNA"/>
</dbReference>
<proteinExistence type="predicted"/>
<protein>
    <submittedName>
        <fullName evidence="1">Uncharacterized protein</fullName>
    </submittedName>
</protein>
<organism evidence="1 2">
    <name type="scientific">Bacillus subtilis subsp. subtilis</name>
    <dbReference type="NCBI Taxonomy" id="135461"/>
    <lineage>
        <taxon>Bacteria</taxon>
        <taxon>Bacillati</taxon>
        <taxon>Bacillota</taxon>
        <taxon>Bacilli</taxon>
        <taxon>Bacillales</taxon>
        <taxon>Bacillaceae</taxon>
        <taxon>Bacillus</taxon>
    </lineage>
</organism>